<feature type="domain" description="GST N-terminal" evidence="1">
    <location>
        <begin position="1"/>
        <end position="84"/>
    </location>
</feature>
<keyword evidence="4" id="KW-1185">Reference proteome</keyword>
<dbReference type="SUPFAM" id="SSF47616">
    <property type="entry name" value="GST C-terminal domain-like"/>
    <property type="match status" value="1"/>
</dbReference>
<dbReference type="InterPro" id="IPR004045">
    <property type="entry name" value="Glutathione_S-Trfase_N"/>
</dbReference>
<gene>
    <name evidence="3" type="ORF">SAMN05877838_1469</name>
</gene>
<reference evidence="4" key="1">
    <citation type="submission" date="2017-08" db="EMBL/GenBank/DDBJ databases">
        <authorList>
            <person name="Varghese N."/>
            <person name="Submissions S."/>
        </authorList>
    </citation>
    <scope>NUCLEOTIDE SEQUENCE [LARGE SCALE GENOMIC DNA]</scope>
    <source>
        <strain evidence="4">KCTC 23107</strain>
    </source>
</reference>
<sequence length="205" mass="22924">MTLKLFHSPASPFVRKVLVCAHEKGLSAEIEKLPAQAWPVKRDLEIVKQNPSGQVPTALAEDGTALYDSRVICAFVDTMSDEVPLLPGEPKARFAAMTLEALADTVLGAALLCRYEKVLRPEEFYWALWHDSQMEKVDSGLNDLEQRWIDTLNGPVSIGTIAAACALGYLDFRFSDKDWRKTHPRLAAWFEDFSARPSMKATMPE</sequence>
<dbReference type="InterPro" id="IPR050983">
    <property type="entry name" value="GST_Omega/HSP26"/>
</dbReference>
<protein>
    <submittedName>
        <fullName evidence="3">Glutathione S-transferase</fullName>
    </submittedName>
</protein>
<keyword evidence="3" id="KW-0808">Transferase</keyword>
<dbReference type="GO" id="GO:0016740">
    <property type="term" value="F:transferase activity"/>
    <property type="evidence" value="ECO:0007669"/>
    <property type="project" value="UniProtKB-KW"/>
</dbReference>
<dbReference type="Pfam" id="PF13409">
    <property type="entry name" value="GST_N_2"/>
    <property type="match status" value="1"/>
</dbReference>
<dbReference type="OrthoDB" id="9795329at2"/>
<dbReference type="AlphaFoldDB" id="A0A286I954"/>
<dbReference type="PROSITE" id="PS50404">
    <property type="entry name" value="GST_NTER"/>
    <property type="match status" value="1"/>
</dbReference>
<dbReference type="InterPro" id="IPR010987">
    <property type="entry name" value="Glutathione-S-Trfase_C-like"/>
</dbReference>
<feature type="domain" description="GST C-terminal" evidence="2">
    <location>
        <begin position="89"/>
        <end position="205"/>
    </location>
</feature>
<dbReference type="Pfam" id="PF13410">
    <property type="entry name" value="GST_C_2"/>
    <property type="match status" value="1"/>
</dbReference>
<accession>A0A286I954</accession>
<evidence type="ECO:0000259" key="2">
    <source>
        <dbReference type="PROSITE" id="PS50405"/>
    </source>
</evidence>
<dbReference type="InterPro" id="IPR036249">
    <property type="entry name" value="Thioredoxin-like_sf"/>
</dbReference>
<dbReference type="Proteomes" id="UP000219465">
    <property type="component" value="Unassembled WGS sequence"/>
</dbReference>
<evidence type="ECO:0000313" key="3">
    <source>
        <dbReference type="EMBL" id="SOE16592.1"/>
    </source>
</evidence>
<dbReference type="PROSITE" id="PS50405">
    <property type="entry name" value="GST_CTER"/>
    <property type="match status" value="1"/>
</dbReference>
<dbReference type="CDD" id="cd03205">
    <property type="entry name" value="GST_C_6"/>
    <property type="match status" value="1"/>
</dbReference>
<name>A0A286I954_9HYPH</name>
<dbReference type="Gene3D" id="3.40.30.10">
    <property type="entry name" value="Glutaredoxin"/>
    <property type="match status" value="1"/>
</dbReference>
<evidence type="ECO:0000259" key="1">
    <source>
        <dbReference type="PROSITE" id="PS50404"/>
    </source>
</evidence>
<dbReference type="GO" id="GO:0005737">
    <property type="term" value="C:cytoplasm"/>
    <property type="evidence" value="ECO:0007669"/>
    <property type="project" value="TreeGrafter"/>
</dbReference>
<dbReference type="Gene3D" id="1.20.1050.10">
    <property type="match status" value="1"/>
</dbReference>
<dbReference type="PANTHER" id="PTHR43968:SF6">
    <property type="entry name" value="GLUTATHIONE S-TRANSFERASE OMEGA"/>
    <property type="match status" value="1"/>
</dbReference>
<dbReference type="PANTHER" id="PTHR43968">
    <property type="match status" value="1"/>
</dbReference>
<dbReference type="InterPro" id="IPR036282">
    <property type="entry name" value="Glutathione-S-Trfase_C_sf"/>
</dbReference>
<proteinExistence type="predicted"/>
<organism evidence="3 4">
    <name type="scientific">Hoeflea halophila</name>
    <dbReference type="NCBI Taxonomy" id="714899"/>
    <lineage>
        <taxon>Bacteria</taxon>
        <taxon>Pseudomonadati</taxon>
        <taxon>Pseudomonadota</taxon>
        <taxon>Alphaproteobacteria</taxon>
        <taxon>Hyphomicrobiales</taxon>
        <taxon>Rhizobiaceae</taxon>
        <taxon>Hoeflea</taxon>
    </lineage>
</organism>
<evidence type="ECO:0000313" key="4">
    <source>
        <dbReference type="Proteomes" id="UP000219465"/>
    </source>
</evidence>
<dbReference type="SUPFAM" id="SSF52833">
    <property type="entry name" value="Thioredoxin-like"/>
    <property type="match status" value="1"/>
</dbReference>
<dbReference type="EMBL" id="OCPC01000001">
    <property type="protein sequence ID" value="SOE16592.1"/>
    <property type="molecule type" value="Genomic_DNA"/>
</dbReference>